<evidence type="ECO:0000256" key="3">
    <source>
        <dbReference type="ARBA" id="ARBA00012515"/>
    </source>
</evidence>
<dbReference type="CDD" id="cd00959">
    <property type="entry name" value="DeoC"/>
    <property type="match status" value="1"/>
</dbReference>
<protein>
    <recommendedName>
        <fullName evidence="3 7">Deoxyribose-phosphate aldolase</fullName>
        <ecNumber evidence="3 7">4.1.2.4</ecNumber>
    </recommendedName>
</protein>
<dbReference type="Pfam" id="PF01791">
    <property type="entry name" value="DeoC"/>
    <property type="match status" value="1"/>
</dbReference>
<comment type="similarity">
    <text evidence="2">Belongs to the DeoC/FbaB aldolase family. DeoC type 2 subfamily.</text>
</comment>
<dbReference type="NCBIfam" id="TIGR00126">
    <property type="entry name" value="deoC"/>
    <property type="match status" value="1"/>
</dbReference>
<evidence type="ECO:0000256" key="7">
    <source>
        <dbReference type="NCBIfam" id="TIGR00126"/>
    </source>
</evidence>
<dbReference type="PANTHER" id="PTHR10889">
    <property type="entry name" value="DEOXYRIBOSE-PHOSPHATE ALDOLASE"/>
    <property type="match status" value="1"/>
</dbReference>
<keyword evidence="4" id="KW-0456">Lyase</keyword>
<dbReference type="EC" id="4.1.2.4" evidence="3 7"/>
<dbReference type="SUPFAM" id="SSF51569">
    <property type="entry name" value="Aldolase"/>
    <property type="match status" value="1"/>
</dbReference>
<evidence type="ECO:0000256" key="5">
    <source>
        <dbReference type="ARBA" id="ARBA00023270"/>
    </source>
</evidence>
<accession>A0ABM8ASD7</accession>
<evidence type="ECO:0000313" key="8">
    <source>
        <dbReference type="EMBL" id="BDQ34360.1"/>
    </source>
</evidence>
<dbReference type="Proteomes" id="UP001061361">
    <property type="component" value="Chromosome"/>
</dbReference>
<organism evidence="8 9">
    <name type="scientific">Pseudodesulfovibrio portus</name>
    <dbReference type="NCBI Taxonomy" id="231439"/>
    <lineage>
        <taxon>Bacteria</taxon>
        <taxon>Pseudomonadati</taxon>
        <taxon>Thermodesulfobacteriota</taxon>
        <taxon>Desulfovibrionia</taxon>
        <taxon>Desulfovibrionales</taxon>
        <taxon>Desulfovibrionaceae</taxon>
    </lineage>
</organism>
<name>A0ABM8ASD7_9BACT</name>
<dbReference type="PANTHER" id="PTHR10889:SF3">
    <property type="entry name" value="DEOXYRIBOSE-PHOSPHATE ALDOLASE"/>
    <property type="match status" value="1"/>
</dbReference>
<keyword evidence="5" id="KW-0704">Schiff base</keyword>
<dbReference type="SMART" id="SM01133">
    <property type="entry name" value="DeoC"/>
    <property type="match status" value="1"/>
</dbReference>
<evidence type="ECO:0000256" key="2">
    <source>
        <dbReference type="ARBA" id="ARBA00009473"/>
    </source>
</evidence>
<sequence>MNTALKNLIAGAGHVPADRDYARRTLASMDLTSLGENDTDEMIIDLCRRAITPVGRVAAVCLYGRFVPLARRRLAGTGVKVATVCNFPHGGGDARKAVSEAKAQVAGGAEEVDVVLPYKRYMAGDTDRAVSLIEQVRSVCGETARLKVILETSQIRSLRMIEAASRDVILAGADFIKTSTGKVPGGAQLDVAAVMLSVIAEMQPKMNRPLGFKPSGGLKTVADAAGYLYLADQIMGRGWATPETFRFGASSLLDDVLRELGEAETDTELGDY</sequence>
<evidence type="ECO:0000256" key="6">
    <source>
        <dbReference type="ARBA" id="ARBA00048791"/>
    </source>
</evidence>
<dbReference type="InterPro" id="IPR002915">
    <property type="entry name" value="DeoC/FbaB/LacD_aldolase"/>
</dbReference>
<keyword evidence="9" id="KW-1185">Reference proteome</keyword>
<proteinExistence type="inferred from homology"/>
<dbReference type="EMBL" id="AP026708">
    <property type="protein sequence ID" value="BDQ34360.1"/>
    <property type="molecule type" value="Genomic_DNA"/>
</dbReference>
<comment type="catalytic activity">
    <reaction evidence="6">
        <text>2-deoxy-D-ribose 5-phosphate = D-glyceraldehyde 3-phosphate + acetaldehyde</text>
        <dbReference type="Rhea" id="RHEA:12821"/>
        <dbReference type="ChEBI" id="CHEBI:15343"/>
        <dbReference type="ChEBI" id="CHEBI:59776"/>
        <dbReference type="ChEBI" id="CHEBI:62877"/>
        <dbReference type="EC" id="4.1.2.4"/>
    </reaction>
</comment>
<comment type="pathway">
    <text evidence="1">Carbohydrate degradation; 2-deoxy-D-ribose 1-phosphate degradation; D-glyceraldehyde 3-phosphate and acetaldehyde from 2-deoxy-alpha-D-ribose 1-phosphate: step 2/2.</text>
</comment>
<dbReference type="Gene3D" id="3.20.20.70">
    <property type="entry name" value="Aldolase class I"/>
    <property type="match status" value="1"/>
</dbReference>
<reference evidence="8" key="1">
    <citation type="submission" date="2022-08" db="EMBL/GenBank/DDBJ databases">
        <title>Genome Sequence of the sulphate-reducing bacterium, Pseudodesulfovibrio portus JCM14722.</title>
        <authorList>
            <person name="Kondo R."/>
            <person name="Kataoka T."/>
        </authorList>
    </citation>
    <scope>NUCLEOTIDE SEQUENCE</scope>
    <source>
        <strain evidence="8">JCM 14722</strain>
    </source>
</reference>
<dbReference type="InterPro" id="IPR011343">
    <property type="entry name" value="DeoC"/>
</dbReference>
<gene>
    <name evidence="8" type="primary">deoC</name>
    <name evidence="8" type="ORF">JCM14722_19020</name>
</gene>
<dbReference type="PIRSF" id="PIRSF001357">
    <property type="entry name" value="DeoC"/>
    <property type="match status" value="1"/>
</dbReference>
<dbReference type="InterPro" id="IPR013785">
    <property type="entry name" value="Aldolase_TIM"/>
</dbReference>
<evidence type="ECO:0000256" key="4">
    <source>
        <dbReference type="ARBA" id="ARBA00023239"/>
    </source>
</evidence>
<evidence type="ECO:0000256" key="1">
    <source>
        <dbReference type="ARBA" id="ARBA00004816"/>
    </source>
</evidence>
<evidence type="ECO:0000313" key="9">
    <source>
        <dbReference type="Proteomes" id="UP001061361"/>
    </source>
</evidence>